<gene>
    <name evidence="2" type="ordered locus">MTR_3g073740</name>
</gene>
<evidence type="ECO:0000313" key="3">
    <source>
        <dbReference type="EnsemblPlants" id="KEH34871"/>
    </source>
</evidence>
<evidence type="ECO:0000313" key="2">
    <source>
        <dbReference type="EMBL" id="KEH34871.1"/>
    </source>
</evidence>
<organism evidence="2 4">
    <name type="scientific">Medicago truncatula</name>
    <name type="common">Barrel medic</name>
    <name type="synonym">Medicago tribuloides</name>
    <dbReference type="NCBI Taxonomy" id="3880"/>
    <lineage>
        <taxon>Eukaryota</taxon>
        <taxon>Viridiplantae</taxon>
        <taxon>Streptophyta</taxon>
        <taxon>Embryophyta</taxon>
        <taxon>Tracheophyta</taxon>
        <taxon>Spermatophyta</taxon>
        <taxon>Magnoliopsida</taxon>
        <taxon>eudicotyledons</taxon>
        <taxon>Gunneridae</taxon>
        <taxon>Pentapetalae</taxon>
        <taxon>rosids</taxon>
        <taxon>fabids</taxon>
        <taxon>Fabales</taxon>
        <taxon>Fabaceae</taxon>
        <taxon>Papilionoideae</taxon>
        <taxon>50 kb inversion clade</taxon>
        <taxon>NPAAA clade</taxon>
        <taxon>Hologalegina</taxon>
        <taxon>IRL clade</taxon>
        <taxon>Trifolieae</taxon>
        <taxon>Medicago</taxon>
    </lineage>
</organism>
<protein>
    <submittedName>
        <fullName evidence="2 3">Uncharacterized protein</fullName>
    </submittedName>
</protein>
<keyword evidence="4" id="KW-1185">Reference proteome</keyword>
<reference evidence="3" key="3">
    <citation type="submission" date="2015-04" db="UniProtKB">
        <authorList>
            <consortium name="EnsemblPlants"/>
        </authorList>
    </citation>
    <scope>IDENTIFICATION</scope>
    <source>
        <strain evidence="3">cv. Jemalong A17</strain>
    </source>
</reference>
<evidence type="ECO:0000313" key="4">
    <source>
        <dbReference type="Proteomes" id="UP000002051"/>
    </source>
</evidence>
<reference evidence="2 4" key="1">
    <citation type="journal article" date="2011" name="Nature">
        <title>The Medicago genome provides insight into the evolution of rhizobial symbioses.</title>
        <authorList>
            <person name="Young N.D."/>
            <person name="Debelle F."/>
            <person name="Oldroyd G.E."/>
            <person name="Geurts R."/>
            <person name="Cannon S.B."/>
            <person name="Udvardi M.K."/>
            <person name="Benedito V.A."/>
            <person name="Mayer K.F."/>
            <person name="Gouzy J."/>
            <person name="Schoof H."/>
            <person name="Van de Peer Y."/>
            <person name="Proost S."/>
            <person name="Cook D.R."/>
            <person name="Meyers B.C."/>
            <person name="Spannagl M."/>
            <person name="Cheung F."/>
            <person name="De Mita S."/>
            <person name="Krishnakumar V."/>
            <person name="Gundlach H."/>
            <person name="Zhou S."/>
            <person name="Mudge J."/>
            <person name="Bharti A.K."/>
            <person name="Murray J.D."/>
            <person name="Naoumkina M.A."/>
            <person name="Rosen B."/>
            <person name="Silverstein K.A."/>
            <person name="Tang H."/>
            <person name="Rombauts S."/>
            <person name="Zhao P.X."/>
            <person name="Zhou P."/>
            <person name="Barbe V."/>
            <person name="Bardou P."/>
            <person name="Bechner M."/>
            <person name="Bellec A."/>
            <person name="Berger A."/>
            <person name="Berges H."/>
            <person name="Bidwell S."/>
            <person name="Bisseling T."/>
            <person name="Choisne N."/>
            <person name="Couloux A."/>
            <person name="Denny R."/>
            <person name="Deshpande S."/>
            <person name="Dai X."/>
            <person name="Doyle J.J."/>
            <person name="Dudez A.M."/>
            <person name="Farmer A.D."/>
            <person name="Fouteau S."/>
            <person name="Franken C."/>
            <person name="Gibelin C."/>
            <person name="Gish J."/>
            <person name="Goldstein S."/>
            <person name="Gonzalez A.J."/>
            <person name="Green P.J."/>
            <person name="Hallab A."/>
            <person name="Hartog M."/>
            <person name="Hua A."/>
            <person name="Humphray S.J."/>
            <person name="Jeong D.H."/>
            <person name="Jing Y."/>
            <person name="Jocker A."/>
            <person name="Kenton S.M."/>
            <person name="Kim D.J."/>
            <person name="Klee K."/>
            <person name="Lai H."/>
            <person name="Lang C."/>
            <person name="Lin S."/>
            <person name="Macmil S.L."/>
            <person name="Magdelenat G."/>
            <person name="Matthews L."/>
            <person name="McCorrison J."/>
            <person name="Monaghan E.L."/>
            <person name="Mun J.H."/>
            <person name="Najar F.Z."/>
            <person name="Nicholson C."/>
            <person name="Noirot C."/>
            <person name="O'Bleness M."/>
            <person name="Paule C.R."/>
            <person name="Poulain J."/>
            <person name="Prion F."/>
            <person name="Qin B."/>
            <person name="Qu C."/>
            <person name="Retzel E.F."/>
            <person name="Riddle C."/>
            <person name="Sallet E."/>
            <person name="Samain S."/>
            <person name="Samson N."/>
            <person name="Sanders I."/>
            <person name="Saurat O."/>
            <person name="Scarpelli C."/>
            <person name="Schiex T."/>
            <person name="Segurens B."/>
            <person name="Severin A.J."/>
            <person name="Sherrier D.J."/>
            <person name="Shi R."/>
            <person name="Sims S."/>
            <person name="Singer S.R."/>
            <person name="Sinharoy S."/>
            <person name="Sterck L."/>
            <person name="Viollet A."/>
            <person name="Wang B.B."/>
            <person name="Wang K."/>
            <person name="Wang M."/>
            <person name="Wang X."/>
            <person name="Warfsmann J."/>
            <person name="Weissenbach J."/>
            <person name="White D.D."/>
            <person name="White J.D."/>
            <person name="Wiley G.B."/>
            <person name="Wincker P."/>
            <person name="Xing Y."/>
            <person name="Yang L."/>
            <person name="Yao Z."/>
            <person name="Ying F."/>
            <person name="Zhai J."/>
            <person name="Zhou L."/>
            <person name="Zuber A."/>
            <person name="Denarie J."/>
            <person name="Dixon R.A."/>
            <person name="May G.D."/>
            <person name="Schwartz D.C."/>
            <person name="Rogers J."/>
            <person name="Quetier F."/>
            <person name="Town C.D."/>
            <person name="Roe B.A."/>
        </authorList>
    </citation>
    <scope>NUCLEOTIDE SEQUENCE [LARGE SCALE GENOMIC DNA]</scope>
    <source>
        <strain evidence="2">A17</strain>
        <strain evidence="3 4">cv. Jemalong A17</strain>
    </source>
</reference>
<reference evidence="2 4" key="2">
    <citation type="journal article" date="2014" name="BMC Genomics">
        <title>An improved genome release (version Mt4.0) for the model legume Medicago truncatula.</title>
        <authorList>
            <person name="Tang H."/>
            <person name="Krishnakumar V."/>
            <person name="Bidwell S."/>
            <person name="Rosen B."/>
            <person name="Chan A."/>
            <person name="Zhou S."/>
            <person name="Gentzbittel L."/>
            <person name="Childs K.L."/>
            <person name="Yandell M."/>
            <person name="Gundlach H."/>
            <person name="Mayer K.F."/>
            <person name="Schwartz D.C."/>
            <person name="Town C.D."/>
        </authorList>
    </citation>
    <scope>GENOME REANNOTATION</scope>
    <source>
        <strain evidence="2">A17</strain>
        <strain evidence="3 4">cv. Jemalong A17</strain>
    </source>
</reference>
<dbReference type="EMBL" id="CM001219">
    <property type="protein sequence ID" value="KEH34871.1"/>
    <property type="molecule type" value="Genomic_DNA"/>
</dbReference>
<dbReference type="HOGENOM" id="CLU_2310219_0_0_1"/>
<feature type="region of interest" description="Disordered" evidence="1">
    <location>
        <begin position="56"/>
        <end position="84"/>
    </location>
</feature>
<evidence type="ECO:0000256" key="1">
    <source>
        <dbReference type="SAM" id="MobiDB-lite"/>
    </source>
</evidence>
<proteinExistence type="predicted"/>
<dbReference type="AlphaFoldDB" id="A0A072UZP1"/>
<dbReference type="Proteomes" id="UP000002051">
    <property type="component" value="Chromosome 3"/>
</dbReference>
<sequence>MVWACREKTVDAVVRSVYQMEESQVKRGRGRPTKTIRETIRNDLEVIGRPSCTCTQVTMNTEPNSRGSPPSQIPSPRPSGSPVLQKSIQIWCMIEHYDVI</sequence>
<accession>A0A072UZP1</accession>
<dbReference type="EnsemblPlants" id="KEH34871">
    <property type="protein sequence ID" value="KEH34871"/>
    <property type="gene ID" value="MTR_3g073740"/>
</dbReference>
<name>A0A072UZP1_MEDTR</name>